<dbReference type="PANTHER" id="PTHR18964:SF149">
    <property type="entry name" value="BIFUNCTIONAL UDP-N-ACETYLGLUCOSAMINE 2-EPIMERASE_N-ACETYLMANNOSAMINE KINASE"/>
    <property type="match status" value="1"/>
</dbReference>
<comment type="similarity">
    <text evidence="1">Belongs to the ROK (NagC/XylR) family.</text>
</comment>
<comment type="caution">
    <text evidence="2">The sequence shown here is derived from an EMBL/GenBank/DDBJ whole genome shotgun (WGS) entry which is preliminary data.</text>
</comment>
<reference evidence="2 3" key="1">
    <citation type="submission" date="2024-07" db="EMBL/GenBank/DDBJ databases">
        <authorList>
            <person name="Thanompreechachai J."/>
            <person name="Duangmal K."/>
        </authorList>
    </citation>
    <scope>NUCLEOTIDE SEQUENCE [LARGE SCALE GENOMIC DNA]</scope>
    <source>
        <strain evidence="2 3">TBRC 1896</strain>
    </source>
</reference>
<evidence type="ECO:0000313" key="2">
    <source>
        <dbReference type="EMBL" id="MEZ0494520.1"/>
    </source>
</evidence>
<evidence type="ECO:0000256" key="1">
    <source>
        <dbReference type="ARBA" id="ARBA00006479"/>
    </source>
</evidence>
<keyword evidence="3" id="KW-1185">Reference proteome</keyword>
<dbReference type="Pfam" id="PF00480">
    <property type="entry name" value="ROK"/>
    <property type="match status" value="1"/>
</dbReference>
<gene>
    <name evidence="2" type="ORF">AB2L28_19965</name>
</gene>
<proteinExistence type="inferred from homology"/>
<dbReference type="RefSeq" id="WP_370720752.1">
    <property type="nucleotide sequence ID" value="NZ_JBGGTQ010000012.1"/>
</dbReference>
<protein>
    <submittedName>
        <fullName evidence="2">ROK family protein</fullName>
    </submittedName>
</protein>
<dbReference type="SUPFAM" id="SSF53067">
    <property type="entry name" value="Actin-like ATPase domain"/>
    <property type="match status" value="1"/>
</dbReference>
<dbReference type="InterPro" id="IPR043129">
    <property type="entry name" value="ATPase_NBD"/>
</dbReference>
<organism evidence="2 3">
    <name type="scientific">Kineococcus mangrovi</name>
    <dbReference type="NCBI Taxonomy" id="1660183"/>
    <lineage>
        <taxon>Bacteria</taxon>
        <taxon>Bacillati</taxon>
        <taxon>Actinomycetota</taxon>
        <taxon>Actinomycetes</taxon>
        <taxon>Kineosporiales</taxon>
        <taxon>Kineosporiaceae</taxon>
        <taxon>Kineococcus</taxon>
    </lineage>
</organism>
<dbReference type="InterPro" id="IPR000600">
    <property type="entry name" value="ROK"/>
</dbReference>
<dbReference type="Gene3D" id="3.30.420.40">
    <property type="match status" value="2"/>
</dbReference>
<dbReference type="EMBL" id="JBGGTQ010000012">
    <property type="protein sequence ID" value="MEZ0494520.1"/>
    <property type="molecule type" value="Genomic_DNA"/>
</dbReference>
<accession>A0ABV4I7J6</accession>
<dbReference type="PANTHER" id="PTHR18964">
    <property type="entry name" value="ROK (REPRESSOR, ORF, KINASE) FAMILY"/>
    <property type="match status" value="1"/>
</dbReference>
<name>A0ABV4I7J6_9ACTN</name>
<sequence length="303" mass="30274">MSVVLAVDVGGTGLKGAVVDDRGRTLARRDRPTRLDGRGPADNLLALVADLTALAGAEEPVAVGVGTPGIVDEATGTVVYASNLGWRDVGLRALLEDATGLPVGVGHDARAAGRAEQLASGTHGSFVFVPIGTGIAAALVVEGTAVSGVSGAAGEFGHVVVHPGGEVCPCGQHGCVEAYAAGGAVVRRFRARGGEAASTAEVVALLGWDPRADEVWADAVRALALGLQGLTMLLDPAEIVLGGGVSGAGAVLLDPLGAELASLLTWRSPPPLRTARWGAQAGRVGAALLGFERAGVTPDFQLG</sequence>
<evidence type="ECO:0000313" key="3">
    <source>
        <dbReference type="Proteomes" id="UP001566476"/>
    </source>
</evidence>
<dbReference type="Proteomes" id="UP001566476">
    <property type="component" value="Unassembled WGS sequence"/>
</dbReference>